<dbReference type="InterPro" id="IPR036097">
    <property type="entry name" value="HisK_dim/P_sf"/>
</dbReference>
<dbReference type="CDD" id="cd00731">
    <property type="entry name" value="CheA_reg"/>
    <property type="match status" value="1"/>
</dbReference>
<dbReference type="Pfam" id="PF01627">
    <property type="entry name" value="Hpt"/>
    <property type="match status" value="1"/>
</dbReference>
<dbReference type="Gene3D" id="1.10.287.560">
    <property type="entry name" value="Histidine kinase CheA-like, homodimeric domain"/>
    <property type="match status" value="1"/>
</dbReference>
<dbReference type="KEGG" id="ccot:CCAX7_26490"/>
<dbReference type="FunFam" id="2.30.30.40:FF:000048">
    <property type="entry name" value="Chemotaxis protein CheA, putative"/>
    <property type="match status" value="1"/>
</dbReference>
<dbReference type="AlphaFoldDB" id="A0A402D6M6"/>
<evidence type="ECO:0000256" key="12">
    <source>
        <dbReference type="SAM" id="MobiDB-lite"/>
    </source>
</evidence>
<evidence type="ECO:0000256" key="9">
    <source>
        <dbReference type="ARBA" id="ARBA00022840"/>
    </source>
</evidence>
<dbReference type="GO" id="GO:0000155">
    <property type="term" value="F:phosphorelay sensor kinase activity"/>
    <property type="evidence" value="ECO:0007669"/>
    <property type="project" value="InterPro"/>
</dbReference>
<dbReference type="InterPro" id="IPR051315">
    <property type="entry name" value="Bact_Chemotaxis_CheA"/>
</dbReference>
<dbReference type="EMBL" id="AP025739">
    <property type="protein sequence ID" value="BDI30598.1"/>
    <property type="molecule type" value="Genomic_DNA"/>
</dbReference>
<evidence type="ECO:0000256" key="1">
    <source>
        <dbReference type="ARBA" id="ARBA00000085"/>
    </source>
</evidence>
<evidence type="ECO:0000256" key="11">
    <source>
        <dbReference type="ARBA" id="ARBA00035100"/>
    </source>
</evidence>
<dbReference type="InterPro" id="IPR037006">
    <property type="entry name" value="CheA-like_homodim_sf"/>
</dbReference>
<reference evidence="13 14" key="1">
    <citation type="journal article" date="2019" name="Int. J. Syst. Evol. Microbiol.">
        <title>Capsulimonas corticalis gen. nov., sp. nov., an aerobic capsulated bacterium, of a novel bacterial order, Capsulimonadales ord. nov., of the class Armatimonadia of the phylum Armatimonadetes.</title>
        <authorList>
            <person name="Li J."/>
            <person name="Kudo C."/>
            <person name="Tonouchi A."/>
        </authorList>
    </citation>
    <scope>NUCLEOTIDE SEQUENCE [LARGE SCALE GENOMIC DNA]</scope>
    <source>
        <strain evidence="13 14">AX-7</strain>
    </source>
</reference>
<dbReference type="SUPFAM" id="SSF50341">
    <property type="entry name" value="CheW-like"/>
    <property type="match status" value="1"/>
</dbReference>
<comment type="catalytic activity">
    <reaction evidence="1">
        <text>ATP + protein L-histidine = ADP + protein N-phospho-L-histidine.</text>
        <dbReference type="EC" id="2.7.13.3"/>
    </reaction>
</comment>
<evidence type="ECO:0000256" key="10">
    <source>
        <dbReference type="ARBA" id="ARBA00023012"/>
    </source>
</evidence>
<dbReference type="InterPro" id="IPR004105">
    <property type="entry name" value="CheA-like_dim"/>
</dbReference>
<keyword evidence="8" id="KW-0418">Kinase</keyword>
<dbReference type="FunFam" id="3.30.565.10:FF:000016">
    <property type="entry name" value="Chemotaxis protein CheA, putative"/>
    <property type="match status" value="1"/>
</dbReference>
<keyword evidence="6" id="KW-0808">Transferase</keyword>
<dbReference type="PANTHER" id="PTHR43395:SF10">
    <property type="entry name" value="CHEMOTAXIS PROTEIN CHEA"/>
    <property type="match status" value="1"/>
</dbReference>
<dbReference type="InterPro" id="IPR004358">
    <property type="entry name" value="Sig_transdc_His_kin-like_C"/>
</dbReference>
<keyword evidence="7" id="KW-0547">Nucleotide-binding</keyword>
<dbReference type="GO" id="GO:0006935">
    <property type="term" value="P:chemotaxis"/>
    <property type="evidence" value="ECO:0007669"/>
    <property type="project" value="UniProtKB-KW"/>
</dbReference>
<comment type="function">
    <text evidence="11">Involved in the transmission of sensory signals from the chemoreceptors to the flagellar motors. CheA is autophosphorylated; it can transfer its phosphate group to either CheB or CheY.</text>
</comment>
<dbReference type="InterPro" id="IPR036890">
    <property type="entry name" value="HATPase_C_sf"/>
</dbReference>
<dbReference type="GO" id="GO:0005737">
    <property type="term" value="C:cytoplasm"/>
    <property type="evidence" value="ECO:0007669"/>
    <property type="project" value="InterPro"/>
</dbReference>
<dbReference type="SUPFAM" id="SSF55874">
    <property type="entry name" value="ATPase domain of HSP90 chaperone/DNA topoisomerase II/histidine kinase"/>
    <property type="match status" value="1"/>
</dbReference>
<evidence type="ECO:0000256" key="4">
    <source>
        <dbReference type="ARBA" id="ARBA00022500"/>
    </source>
</evidence>
<accession>A0A402D6M6</accession>
<dbReference type="InterPro" id="IPR036641">
    <property type="entry name" value="HPT_dom_sf"/>
</dbReference>
<dbReference type="Pfam" id="PF01584">
    <property type="entry name" value="CheW"/>
    <property type="match status" value="1"/>
</dbReference>
<dbReference type="SMART" id="SM00260">
    <property type="entry name" value="CheW"/>
    <property type="match status" value="1"/>
</dbReference>
<dbReference type="PROSITE" id="PS50894">
    <property type="entry name" value="HPT"/>
    <property type="match status" value="1"/>
</dbReference>
<dbReference type="InterPro" id="IPR002545">
    <property type="entry name" value="CheW-lke_dom"/>
</dbReference>
<evidence type="ECO:0000313" key="13">
    <source>
        <dbReference type="EMBL" id="BDI30598.1"/>
    </source>
</evidence>
<organism evidence="13 14">
    <name type="scientific">Capsulimonas corticalis</name>
    <dbReference type="NCBI Taxonomy" id="2219043"/>
    <lineage>
        <taxon>Bacteria</taxon>
        <taxon>Bacillati</taxon>
        <taxon>Armatimonadota</taxon>
        <taxon>Armatimonadia</taxon>
        <taxon>Capsulimonadales</taxon>
        <taxon>Capsulimonadaceae</taxon>
        <taxon>Capsulimonas</taxon>
    </lineage>
</organism>
<evidence type="ECO:0000256" key="5">
    <source>
        <dbReference type="ARBA" id="ARBA00022553"/>
    </source>
</evidence>
<evidence type="ECO:0000256" key="8">
    <source>
        <dbReference type="ARBA" id="ARBA00022777"/>
    </source>
</evidence>
<dbReference type="Pfam" id="PF02518">
    <property type="entry name" value="HATPase_c"/>
    <property type="match status" value="1"/>
</dbReference>
<dbReference type="SMART" id="SM00387">
    <property type="entry name" value="HATPase_c"/>
    <property type="match status" value="1"/>
</dbReference>
<keyword evidence="4" id="KW-0145">Chemotaxis</keyword>
<dbReference type="InterPro" id="IPR008207">
    <property type="entry name" value="Sig_transdc_His_kin_Hpt_dom"/>
</dbReference>
<gene>
    <name evidence="13" type="ORF">CCAX7_26490</name>
</gene>
<dbReference type="SMART" id="SM00073">
    <property type="entry name" value="HPT"/>
    <property type="match status" value="1"/>
</dbReference>
<dbReference type="SUPFAM" id="SSF47226">
    <property type="entry name" value="Histidine-containing phosphotransfer domain, HPT domain"/>
    <property type="match status" value="1"/>
</dbReference>
<dbReference type="CDD" id="cd00088">
    <property type="entry name" value="HPT"/>
    <property type="match status" value="1"/>
</dbReference>
<dbReference type="PROSITE" id="PS50109">
    <property type="entry name" value="HIS_KIN"/>
    <property type="match status" value="1"/>
</dbReference>
<keyword evidence="14" id="KW-1185">Reference proteome</keyword>
<dbReference type="InterPro" id="IPR003594">
    <property type="entry name" value="HATPase_dom"/>
</dbReference>
<evidence type="ECO:0000256" key="7">
    <source>
        <dbReference type="ARBA" id="ARBA00022741"/>
    </source>
</evidence>
<dbReference type="Proteomes" id="UP000287394">
    <property type="component" value="Chromosome"/>
</dbReference>
<dbReference type="CDD" id="cd16916">
    <property type="entry name" value="HATPase_CheA-like"/>
    <property type="match status" value="1"/>
</dbReference>
<feature type="compositionally biased region" description="Low complexity" evidence="12">
    <location>
        <begin position="233"/>
        <end position="253"/>
    </location>
</feature>
<protein>
    <recommendedName>
        <fullName evidence="3">Chemotaxis protein CheA</fullName>
        <ecNumber evidence="2">2.7.13.3</ecNumber>
    </recommendedName>
</protein>
<evidence type="ECO:0000256" key="2">
    <source>
        <dbReference type="ARBA" id="ARBA00012438"/>
    </source>
</evidence>
<feature type="region of interest" description="Disordered" evidence="12">
    <location>
        <begin position="227"/>
        <end position="253"/>
    </location>
</feature>
<name>A0A402D6M6_9BACT</name>
<dbReference type="Gene3D" id="2.30.30.40">
    <property type="entry name" value="SH3 Domains"/>
    <property type="match status" value="1"/>
</dbReference>
<dbReference type="PROSITE" id="PS50851">
    <property type="entry name" value="CHEW"/>
    <property type="match status" value="1"/>
</dbReference>
<dbReference type="InterPro" id="IPR036061">
    <property type="entry name" value="CheW-like_dom_sf"/>
</dbReference>
<keyword evidence="9" id="KW-0067">ATP-binding</keyword>
<dbReference type="Gene3D" id="1.20.120.160">
    <property type="entry name" value="HPT domain"/>
    <property type="match status" value="1"/>
</dbReference>
<evidence type="ECO:0000256" key="6">
    <source>
        <dbReference type="ARBA" id="ARBA00022679"/>
    </source>
</evidence>
<keyword evidence="5" id="KW-0597">Phosphoprotein</keyword>
<dbReference type="Gene3D" id="3.30.565.10">
    <property type="entry name" value="Histidine kinase-like ATPase, C-terminal domain"/>
    <property type="match status" value="1"/>
</dbReference>
<dbReference type="PRINTS" id="PR00344">
    <property type="entry name" value="BCTRLSENSOR"/>
</dbReference>
<dbReference type="PANTHER" id="PTHR43395">
    <property type="entry name" value="SENSOR HISTIDINE KINASE CHEA"/>
    <property type="match status" value="1"/>
</dbReference>
<keyword evidence="10" id="KW-0902">Two-component regulatory system</keyword>
<dbReference type="Pfam" id="PF02895">
    <property type="entry name" value="H-kinase_dim"/>
    <property type="match status" value="1"/>
</dbReference>
<dbReference type="GO" id="GO:0005524">
    <property type="term" value="F:ATP binding"/>
    <property type="evidence" value="ECO:0007669"/>
    <property type="project" value="UniProtKB-KW"/>
</dbReference>
<dbReference type="SMART" id="SM01231">
    <property type="entry name" value="H-kinase_dim"/>
    <property type="match status" value="1"/>
</dbReference>
<dbReference type="EC" id="2.7.13.3" evidence="2"/>
<dbReference type="InterPro" id="IPR005467">
    <property type="entry name" value="His_kinase_dom"/>
</dbReference>
<evidence type="ECO:0000313" key="14">
    <source>
        <dbReference type="Proteomes" id="UP000287394"/>
    </source>
</evidence>
<dbReference type="SUPFAM" id="SSF47384">
    <property type="entry name" value="Homodimeric domain of signal transducing histidine kinase"/>
    <property type="match status" value="1"/>
</dbReference>
<sequence length="679" mass="72612">MLADLEGLLLRLEEDPGDLELLNTIFRCAHSIKGGSATFGFTDIAHFTHGLETLLDKVRNGEIKIDRSLSQVLFESLDQMKALLSVARGESASAPDSSALSARIEAAILGQPAIVAAQPTLPKQKAAEEEGWGVWSLAHTYRLYFAPGPDILRQGGDPLLLLGQLGKVSDILSIVCDDSRLPALADMDPEACYLSWEVELRSDKTSEEILEIFEFVADDSEIRLEVTSETRSPAAAAPAAPMEAAPPAAEPVAEVPAAEPTPAMAPPAALPVEAAAKAAPPAEAQTLRVATDKVDKLINLVGELVINQSMLNEVVQDFSMAKLPRLIEAVAEMERASRELQERVMAVRMLPIKHAFGRFPRLVRDLAATVGKKIELKTSGEDTELDKGMIESIADPLTHLVRNSIDHGLETPEERRAAGKPEQGTVSLHALHEGGSIAVEVSDDGRGLSRERILKKAIERGWVTENDTPSDETLYNFIFMPGFSTAPAVTDLSGRGVGMDIVKQGVQALGGSITLTSTPGVGTTFRIRLPLTMAILEGLSLTVGNETYILPLTSIVESIQPAAGDVRKIAGRTEIALVRGEVLPVVRLYQVFGSSPKVTDPTQGLLVIVENDNHKVALLVDELIGQSQVVIKSLETNYRKVRGIAGATIMGDGRVALILDVPGLVRDTLSESAALAAAA</sequence>
<proteinExistence type="predicted"/>
<evidence type="ECO:0000256" key="3">
    <source>
        <dbReference type="ARBA" id="ARBA00021495"/>
    </source>
</evidence>